<dbReference type="InterPro" id="IPR010994">
    <property type="entry name" value="RuvA_2-like"/>
</dbReference>
<keyword evidence="14" id="KW-0915">Sodium</keyword>
<dbReference type="Pfam" id="PF14792">
    <property type="entry name" value="DNA_pol_B_palm"/>
    <property type="match status" value="1"/>
</dbReference>
<evidence type="ECO:0000256" key="5">
    <source>
        <dbReference type="ARBA" id="ARBA00020020"/>
    </source>
</evidence>
<dbReference type="CDD" id="cd00141">
    <property type="entry name" value="NT_POLXc"/>
    <property type="match status" value="1"/>
</dbReference>
<dbReference type="AlphaFoldDB" id="B9L654"/>
<comment type="catalytic activity">
    <reaction evidence="18">
        <text>2'-deoxyribonucleotide-(2'-deoxyribose 5'-phosphate)-2'-deoxyribonucleotide-DNA = a 3'-end 2'-deoxyribonucleotide-(2,3-dehydro-2,3-deoxyribose 5'-phosphate)-DNA + a 5'-end 5'-phospho-2'-deoxyribonucleoside-DNA + H(+)</text>
        <dbReference type="Rhea" id="RHEA:66592"/>
        <dbReference type="Rhea" id="RHEA-COMP:13180"/>
        <dbReference type="Rhea" id="RHEA-COMP:16897"/>
        <dbReference type="Rhea" id="RHEA-COMP:17067"/>
        <dbReference type="ChEBI" id="CHEBI:15378"/>
        <dbReference type="ChEBI" id="CHEBI:136412"/>
        <dbReference type="ChEBI" id="CHEBI:157695"/>
        <dbReference type="ChEBI" id="CHEBI:167181"/>
        <dbReference type="EC" id="4.2.99.18"/>
    </reaction>
</comment>
<feature type="domain" description="Helix-hairpin-helix DNA-binding motif class 1" evidence="22">
    <location>
        <begin position="93"/>
        <end position="112"/>
    </location>
</feature>
<dbReference type="Gene3D" id="1.10.150.20">
    <property type="entry name" value="5' to 3' exonuclease, C-terminal subdomain"/>
    <property type="match status" value="1"/>
</dbReference>
<evidence type="ECO:0000256" key="11">
    <source>
        <dbReference type="ARBA" id="ARBA00022763"/>
    </source>
</evidence>
<dbReference type="EMBL" id="CP001279">
    <property type="protein sequence ID" value="ACM93069.1"/>
    <property type="molecule type" value="Genomic_DNA"/>
</dbReference>
<dbReference type="Gene3D" id="3.30.210.10">
    <property type="entry name" value="DNA polymerase, thumb domain"/>
    <property type="match status" value="1"/>
</dbReference>
<keyword evidence="13" id="KW-0239">DNA-directed DNA polymerase</keyword>
<dbReference type="InterPro" id="IPR010996">
    <property type="entry name" value="HHH_MUS81"/>
</dbReference>
<dbReference type="GO" id="GO:0003677">
    <property type="term" value="F:DNA binding"/>
    <property type="evidence" value="ECO:0007669"/>
    <property type="project" value="InterPro"/>
</dbReference>
<feature type="domain" description="DNA-directed DNA polymerase X" evidence="23">
    <location>
        <begin position="2"/>
        <end position="315"/>
    </location>
</feature>
<dbReference type="PANTHER" id="PTHR11276">
    <property type="entry name" value="DNA POLYMERASE TYPE-X FAMILY MEMBER"/>
    <property type="match status" value="1"/>
</dbReference>
<keyword evidence="6" id="KW-0488">Methylation</keyword>
<protein>
    <recommendedName>
        <fullName evidence="5">DNA polymerase beta</fullName>
        <ecNumber evidence="3">2.7.7.7</ecNumber>
        <ecNumber evidence="4">4.2.99.18</ecNumber>
    </recommendedName>
    <alternativeName>
        <fullName evidence="16">5'-deoxyribose-phosphate lyase</fullName>
    </alternativeName>
    <alternativeName>
        <fullName evidence="17">AP lyase</fullName>
    </alternativeName>
</protein>
<evidence type="ECO:0000256" key="14">
    <source>
        <dbReference type="ARBA" id="ARBA00023053"/>
    </source>
</evidence>
<keyword evidence="12" id="KW-0832">Ubl conjugation</keyword>
<dbReference type="GO" id="GO:0140078">
    <property type="term" value="F:class I DNA-(apurinic or apyrimidinic site) endonuclease activity"/>
    <property type="evidence" value="ECO:0007669"/>
    <property type="project" value="UniProtKB-EC"/>
</dbReference>
<keyword evidence="9" id="KW-0548">Nucleotidyltransferase</keyword>
<evidence type="ECO:0000256" key="20">
    <source>
        <dbReference type="ARBA" id="ARBA00045548"/>
    </source>
</evidence>
<dbReference type="Pfam" id="PF14716">
    <property type="entry name" value="HHH_8"/>
    <property type="match status" value="1"/>
</dbReference>
<dbReference type="eggNOG" id="COG1387">
    <property type="taxonomic scope" value="Bacteria"/>
</dbReference>
<dbReference type="Pfam" id="PF14791">
    <property type="entry name" value="DNA_pol_B_thumb"/>
    <property type="match status" value="1"/>
</dbReference>
<feature type="domain" description="Helix-hairpin-helix DNA-binding motif class 1" evidence="22">
    <location>
        <begin position="128"/>
        <end position="147"/>
    </location>
</feature>
<dbReference type="GO" id="GO:0005737">
    <property type="term" value="C:cytoplasm"/>
    <property type="evidence" value="ECO:0007669"/>
    <property type="project" value="UniProtKB-SubCell"/>
</dbReference>
<evidence type="ECO:0000256" key="4">
    <source>
        <dbReference type="ARBA" id="ARBA00012720"/>
    </source>
</evidence>
<dbReference type="InterPro" id="IPR003583">
    <property type="entry name" value="Hlx-hairpin-Hlx_DNA-bd_motif"/>
</dbReference>
<sequence>MVTNKQIADILSKTADLMEIKGENPFKVRAYRNAARILENSAKDFSKLVKEGFDLTKLPGIGHDLSEYIKEIVNTGKFHKLEELQKEIPKGVVELLSIEGLGPKRVKQLYETFGIKNMDDLKKYAYSGELDKLPGFGPKLIEKILKGVKQLKKAGIRFLWAEVEDTANELKDYLLEFEGVETVDIAGSFRRKKESVGDLDILVIAKDYPKVSEYFIKFHKVKEVYSKGLTRSTVFLDNDLQVDLRAVAKESYGAALHYFTGSKSHNIEIRKLAIQKGLKINEYGVYKGNERIASLTEEDVYKSVGLEYVEPELRENRGEIEAAMSNSLPKLIKADDIRGVMENVITKEEVDKAVLNAKKNQFEYLILNVDKDCFLEINEYIANKNRDIKIIRCLTVRVDENGEIEAKEDLLEKADFVCAIMKEAELNSDMQTKRYIKALQNPYVKVLLRPSLREVLKKEGVDLDWDEVFECANKHHKAMEINSNPKYLDLSDVLIKKAIDKNVKLLLNSYHNSFKYGLNQARRGWCEKEDLLNTFSYERIKKFFNF</sequence>
<keyword evidence="8" id="KW-0808">Transferase</keyword>
<evidence type="ECO:0000259" key="23">
    <source>
        <dbReference type="SMART" id="SM00483"/>
    </source>
</evidence>
<dbReference type="GO" id="GO:0003887">
    <property type="term" value="F:DNA-directed DNA polymerase activity"/>
    <property type="evidence" value="ECO:0007669"/>
    <property type="project" value="UniProtKB-KW"/>
</dbReference>
<evidence type="ECO:0000256" key="7">
    <source>
        <dbReference type="ARBA" id="ARBA00022634"/>
    </source>
</evidence>
<dbReference type="STRING" id="598659.NAMH_1450"/>
<name>B9L654_NAUPA</name>
<keyword evidence="10" id="KW-0235">DNA replication</keyword>
<comment type="cofactor">
    <cofactor evidence="1">
        <name>Mg(2+)</name>
        <dbReference type="ChEBI" id="CHEBI:18420"/>
    </cofactor>
</comment>
<comment type="catalytic activity">
    <reaction evidence="21">
        <text>DNA(n) + a 2'-deoxyribonucleoside 5'-triphosphate = DNA(n+1) + diphosphate</text>
        <dbReference type="Rhea" id="RHEA:22508"/>
        <dbReference type="Rhea" id="RHEA-COMP:17339"/>
        <dbReference type="Rhea" id="RHEA-COMP:17340"/>
        <dbReference type="ChEBI" id="CHEBI:33019"/>
        <dbReference type="ChEBI" id="CHEBI:61560"/>
        <dbReference type="ChEBI" id="CHEBI:173112"/>
        <dbReference type="EC" id="2.7.7.7"/>
    </reaction>
</comment>
<dbReference type="EC" id="2.7.7.7" evidence="3"/>
<dbReference type="InterPro" id="IPR037160">
    <property type="entry name" value="DNA_Pol_thumb_sf"/>
</dbReference>
<dbReference type="SMART" id="SM00483">
    <property type="entry name" value="POLXc"/>
    <property type="match status" value="1"/>
</dbReference>
<dbReference type="Gene3D" id="1.10.150.110">
    <property type="entry name" value="DNA polymerase beta, N-terminal domain-like"/>
    <property type="match status" value="1"/>
</dbReference>
<evidence type="ECO:0000256" key="13">
    <source>
        <dbReference type="ARBA" id="ARBA00022932"/>
    </source>
</evidence>
<dbReference type="EC" id="4.2.99.18" evidence="4"/>
<dbReference type="OrthoDB" id="9808747at2"/>
<dbReference type="InterPro" id="IPR043519">
    <property type="entry name" value="NT_sf"/>
</dbReference>
<dbReference type="InterPro" id="IPR002008">
    <property type="entry name" value="DNA_pol_X_beta-like"/>
</dbReference>
<proteinExistence type="predicted"/>
<evidence type="ECO:0000256" key="18">
    <source>
        <dbReference type="ARBA" id="ARBA00044632"/>
    </source>
</evidence>
<evidence type="ECO:0000313" key="25">
    <source>
        <dbReference type="Proteomes" id="UP000000448"/>
    </source>
</evidence>
<evidence type="ECO:0000256" key="8">
    <source>
        <dbReference type="ARBA" id="ARBA00022679"/>
    </source>
</evidence>
<dbReference type="SUPFAM" id="SSF81301">
    <property type="entry name" value="Nucleotidyltransferase"/>
    <property type="match status" value="1"/>
</dbReference>
<keyword evidence="25" id="KW-1185">Reference proteome</keyword>
<dbReference type="RefSeq" id="WP_015902121.1">
    <property type="nucleotide sequence ID" value="NC_012115.1"/>
</dbReference>
<dbReference type="SMART" id="SM00278">
    <property type="entry name" value="HhH1"/>
    <property type="match status" value="2"/>
</dbReference>
<dbReference type="Proteomes" id="UP000000448">
    <property type="component" value="Chromosome"/>
</dbReference>
<evidence type="ECO:0000256" key="17">
    <source>
        <dbReference type="ARBA" id="ARBA00035726"/>
    </source>
</evidence>
<evidence type="ECO:0000313" key="24">
    <source>
        <dbReference type="EMBL" id="ACM93069.1"/>
    </source>
</evidence>
<organism evidence="24 25">
    <name type="scientific">Nautilia profundicola (strain ATCC BAA-1463 / DSM 18972 / AmH)</name>
    <dbReference type="NCBI Taxonomy" id="598659"/>
    <lineage>
        <taxon>Bacteria</taxon>
        <taxon>Pseudomonadati</taxon>
        <taxon>Campylobacterota</taxon>
        <taxon>Epsilonproteobacteria</taxon>
        <taxon>Nautiliales</taxon>
        <taxon>Nautiliaceae</taxon>
        <taxon>Nautilia</taxon>
    </lineage>
</organism>
<evidence type="ECO:0000256" key="19">
    <source>
        <dbReference type="ARBA" id="ARBA00044678"/>
    </source>
</evidence>
<evidence type="ECO:0000256" key="12">
    <source>
        <dbReference type="ARBA" id="ARBA00022843"/>
    </source>
</evidence>
<dbReference type="InterPro" id="IPR029398">
    <property type="entry name" value="PolB_thumb"/>
</dbReference>
<dbReference type="eggNOG" id="COG1796">
    <property type="taxonomic scope" value="Bacteria"/>
</dbReference>
<evidence type="ECO:0000256" key="9">
    <source>
        <dbReference type="ARBA" id="ARBA00022695"/>
    </source>
</evidence>
<reference evidence="24 25" key="1">
    <citation type="journal article" date="2009" name="PLoS Genet.">
        <title>Adaptations to submarine hydrothermal environments exemplified by the genome of Nautilia profundicola.</title>
        <authorList>
            <person name="Campbell B.J."/>
            <person name="Smith J.L."/>
            <person name="Hanson T.E."/>
            <person name="Klotz M.G."/>
            <person name="Stein L.Y."/>
            <person name="Lee C.K."/>
            <person name="Wu D."/>
            <person name="Robinson J.M."/>
            <person name="Khouri H.M."/>
            <person name="Eisen J.A."/>
            <person name="Cary S.C."/>
        </authorList>
    </citation>
    <scope>NUCLEOTIDE SEQUENCE [LARGE SCALE GENOMIC DNA]</scope>
    <source>
        <strain evidence="25">ATCC BAA-1463 / DSM 18972 / AmH</strain>
    </source>
</reference>
<dbReference type="HOGENOM" id="CLU_017729_1_0_7"/>
<evidence type="ECO:0000259" key="22">
    <source>
        <dbReference type="SMART" id="SM00278"/>
    </source>
</evidence>
<keyword evidence="11" id="KW-0227">DNA damage</keyword>
<dbReference type="SUPFAM" id="SSF47781">
    <property type="entry name" value="RuvA domain 2-like"/>
    <property type="match status" value="1"/>
</dbReference>
<dbReference type="InterPro" id="IPR022311">
    <property type="entry name" value="PolX-like"/>
</dbReference>
<keyword evidence="7" id="KW-0237">DNA synthesis</keyword>
<dbReference type="InterPro" id="IPR028207">
    <property type="entry name" value="DNA_pol_B_palm_palm"/>
</dbReference>
<dbReference type="Pfam" id="PF14520">
    <property type="entry name" value="HHH_5"/>
    <property type="match status" value="1"/>
</dbReference>
<comment type="function">
    <text evidence="20">Repair polymerase that plays a key role in base-excision repair. During this process, the damaged base is excised by specific DNA glycosylases, the DNA backbone is nicked at the abasic site by an apurinic/apyrimidic (AP) endonuclease, and POLB removes 5'-deoxyribose-phosphate from the preincised AP site acting as a 5'-deoxyribose-phosphate lyase (5'-dRP lyase); through its DNA polymerase activity, it adds one nucleotide to the 3' end of the arising single-nucleotide gap. Conducts 'gap-filling' DNA synthesis in a stepwise distributive fashion rather than in a processive fashion as for other DNA polymerases. It is also able to cleave sugar-phosphate bonds 3' to an intact AP site, acting as an AP lyase.</text>
</comment>
<dbReference type="InterPro" id="IPR002054">
    <property type="entry name" value="DNA-dir_DNA_pol_X"/>
</dbReference>
<evidence type="ECO:0000256" key="16">
    <source>
        <dbReference type="ARBA" id="ARBA00035717"/>
    </source>
</evidence>
<keyword evidence="15" id="KW-0234">DNA repair</keyword>
<dbReference type="SUPFAM" id="SSF89550">
    <property type="entry name" value="PHP domain-like"/>
    <property type="match status" value="1"/>
</dbReference>
<dbReference type="GO" id="GO:0006281">
    <property type="term" value="P:DNA repair"/>
    <property type="evidence" value="ECO:0007669"/>
    <property type="project" value="UniProtKB-KW"/>
</dbReference>
<evidence type="ECO:0000256" key="21">
    <source>
        <dbReference type="ARBA" id="ARBA00049244"/>
    </source>
</evidence>
<dbReference type="InterPro" id="IPR016195">
    <property type="entry name" value="Pol/histidinol_Pase-like"/>
</dbReference>
<evidence type="ECO:0000256" key="3">
    <source>
        <dbReference type="ARBA" id="ARBA00012417"/>
    </source>
</evidence>
<comment type="catalytic activity">
    <reaction evidence="19">
        <text>a 5'-end 2'-deoxyribose-2'-deoxyribonucleotide-DNA = (2E,4S)-4-hydroxypenten-2-al-5-phosphate + a 5'-end 5'-phospho-2'-deoxyribonucleoside-DNA + H(+)</text>
        <dbReference type="Rhea" id="RHEA:76255"/>
        <dbReference type="Rhea" id="RHEA-COMP:13180"/>
        <dbReference type="Rhea" id="RHEA-COMP:18657"/>
        <dbReference type="ChEBI" id="CHEBI:15378"/>
        <dbReference type="ChEBI" id="CHEBI:136412"/>
        <dbReference type="ChEBI" id="CHEBI:195194"/>
        <dbReference type="ChEBI" id="CHEBI:195195"/>
    </reaction>
</comment>
<dbReference type="Gene3D" id="3.20.20.140">
    <property type="entry name" value="Metal-dependent hydrolases"/>
    <property type="match status" value="1"/>
</dbReference>
<comment type="subcellular location">
    <subcellularLocation>
        <location evidence="2">Cytoplasm</location>
    </subcellularLocation>
</comment>
<evidence type="ECO:0000256" key="10">
    <source>
        <dbReference type="ARBA" id="ARBA00022705"/>
    </source>
</evidence>
<dbReference type="SUPFAM" id="SSF47802">
    <property type="entry name" value="DNA polymerase beta, N-terminal domain-like"/>
    <property type="match status" value="1"/>
</dbReference>
<dbReference type="PANTHER" id="PTHR11276:SF28">
    <property type="entry name" value="DNA POLYMERASE LAMBDA"/>
    <property type="match status" value="1"/>
</dbReference>
<gene>
    <name evidence="24" type="ordered locus">NAMH_1450</name>
</gene>
<dbReference type="InterPro" id="IPR027421">
    <property type="entry name" value="DNA_pol_lamdba_lyase_dom_sf"/>
</dbReference>
<dbReference type="Gene3D" id="3.30.460.10">
    <property type="entry name" value="Beta Polymerase, domain 2"/>
    <property type="match status" value="1"/>
</dbReference>
<dbReference type="PIRSF" id="PIRSF005047">
    <property type="entry name" value="UCP005047_YshC"/>
    <property type="match status" value="1"/>
</dbReference>
<dbReference type="KEGG" id="nam:NAMH_1450"/>
<evidence type="ECO:0000256" key="2">
    <source>
        <dbReference type="ARBA" id="ARBA00004496"/>
    </source>
</evidence>
<evidence type="ECO:0000256" key="6">
    <source>
        <dbReference type="ARBA" id="ARBA00022481"/>
    </source>
</evidence>
<accession>B9L654</accession>
<dbReference type="PRINTS" id="PR00870">
    <property type="entry name" value="DNAPOLXBETA"/>
</dbReference>
<dbReference type="InterPro" id="IPR022312">
    <property type="entry name" value="DNA_pol_X"/>
</dbReference>
<evidence type="ECO:0000256" key="1">
    <source>
        <dbReference type="ARBA" id="ARBA00001946"/>
    </source>
</evidence>
<evidence type="ECO:0000256" key="15">
    <source>
        <dbReference type="ARBA" id="ARBA00023204"/>
    </source>
</evidence>